<organism evidence="2 3">
    <name type="scientific">Dendryphion nanum</name>
    <dbReference type="NCBI Taxonomy" id="256645"/>
    <lineage>
        <taxon>Eukaryota</taxon>
        <taxon>Fungi</taxon>
        <taxon>Dikarya</taxon>
        <taxon>Ascomycota</taxon>
        <taxon>Pezizomycotina</taxon>
        <taxon>Dothideomycetes</taxon>
        <taxon>Pleosporomycetidae</taxon>
        <taxon>Pleosporales</taxon>
        <taxon>Torulaceae</taxon>
        <taxon>Dendryphion</taxon>
    </lineage>
</organism>
<dbReference type="AlphaFoldDB" id="A0A9P9D5G6"/>
<evidence type="ECO:0000256" key="1">
    <source>
        <dbReference type="SAM" id="MobiDB-lite"/>
    </source>
</evidence>
<sequence>MCRSRRTQPHPVVVELRTRLANHLSQIDTEGPSYASIIRSDPTCQASPLTPLPHQERQFRRASGANRYQTSCRPYVSAYKAHRACSRGFKNQASLRQSPSQFQSPLQPQQPPSGTPSFDQSISSESLPQDQDPDNASPTFPFQRPQSKMAALLLGAIGLSAQKIKESHVKRKDRKALEIYDAGLREQERIRKEERQRMKSAYAHAQWNRDLASENWRGSGWMDGEVGEAPPRYEDVVKADTERRRVERVELGSRGLDRRNQRVQLA</sequence>
<gene>
    <name evidence="2" type="ORF">B0J11DRAFT_183864</name>
</gene>
<protein>
    <submittedName>
        <fullName evidence="2">Uncharacterized protein</fullName>
    </submittedName>
</protein>
<dbReference type="EMBL" id="JAGMWT010000020">
    <property type="protein sequence ID" value="KAH7112944.1"/>
    <property type="molecule type" value="Genomic_DNA"/>
</dbReference>
<evidence type="ECO:0000313" key="2">
    <source>
        <dbReference type="EMBL" id="KAH7112944.1"/>
    </source>
</evidence>
<evidence type="ECO:0000313" key="3">
    <source>
        <dbReference type="Proteomes" id="UP000700596"/>
    </source>
</evidence>
<feature type="compositionally biased region" description="Low complexity" evidence="1">
    <location>
        <begin position="94"/>
        <end position="107"/>
    </location>
</feature>
<proteinExistence type="predicted"/>
<keyword evidence="3" id="KW-1185">Reference proteome</keyword>
<feature type="compositionally biased region" description="Polar residues" evidence="1">
    <location>
        <begin position="118"/>
        <end position="143"/>
    </location>
</feature>
<accession>A0A9P9D5G6</accession>
<name>A0A9P9D5G6_9PLEO</name>
<reference evidence="2" key="1">
    <citation type="journal article" date="2021" name="Nat. Commun.">
        <title>Genetic determinants of endophytism in the Arabidopsis root mycobiome.</title>
        <authorList>
            <person name="Mesny F."/>
            <person name="Miyauchi S."/>
            <person name="Thiergart T."/>
            <person name="Pickel B."/>
            <person name="Atanasova L."/>
            <person name="Karlsson M."/>
            <person name="Huettel B."/>
            <person name="Barry K.W."/>
            <person name="Haridas S."/>
            <person name="Chen C."/>
            <person name="Bauer D."/>
            <person name="Andreopoulos W."/>
            <person name="Pangilinan J."/>
            <person name="LaButti K."/>
            <person name="Riley R."/>
            <person name="Lipzen A."/>
            <person name="Clum A."/>
            <person name="Drula E."/>
            <person name="Henrissat B."/>
            <person name="Kohler A."/>
            <person name="Grigoriev I.V."/>
            <person name="Martin F.M."/>
            <person name="Hacquard S."/>
        </authorList>
    </citation>
    <scope>NUCLEOTIDE SEQUENCE</scope>
    <source>
        <strain evidence="2">MPI-CAGE-CH-0243</strain>
    </source>
</reference>
<comment type="caution">
    <text evidence="2">The sequence shown here is derived from an EMBL/GenBank/DDBJ whole genome shotgun (WGS) entry which is preliminary data.</text>
</comment>
<dbReference type="Proteomes" id="UP000700596">
    <property type="component" value="Unassembled WGS sequence"/>
</dbReference>
<feature type="region of interest" description="Disordered" evidence="1">
    <location>
        <begin position="91"/>
        <end position="143"/>
    </location>
</feature>